<gene>
    <name evidence="14" type="ORF">WICMUC_002553</name>
</gene>
<reference evidence="14" key="1">
    <citation type="journal article" date="2021" name="Open Biol.">
        <title>Shared evolutionary footprints suggest mitochondrial oxidative damage underlies multiple complex I losses in fungi.</title>
        <authorList>
            <person name="Schikora-Tamarit M.A."/>
            <person name="Marcet-Houben M."/>
            <person name="Nosek J."/>
            <person name="Gabaldon T."/>
        </authorList>
    </citation>
    <scope>NUCLEOTIDE SEQUENCE</scope>
    <source>
        <strain evidence="14">CBS6341</strain>
    </source>
</reference>
<dbReference type="PANTHER" id="PTHR47970">
    <property type="entry name" value="KINESIN-LIKE PROTEIN KIF11"/>
    <property type="match status" value="1"/>
</dbReference>
<dbReference type="InterPro" id="IPR027417">
    <property type="entry name" value="P-loop_NTPase"/>
</dbReference>
<dbReference type="GO" id="GO:0005876">
    <property type="term" value="C:spindle microtubule"/>
    <property type="evidence" value="ECO:0007669"/>
    <property type="project" value="TreeGrafter"/>
</dbReference>
<dbReference type="Pfam" id="PF00225">
    <property type="entry name" value="Kinesin"/>
    <property type="match status" value="1"/>
</dbReference>
<feature type="coiled-coil region" evidence="11">
    <location>
        <begin position="379"/>
        <end position="450"/>
    </location>
</feature>
<dbReference type="InterPro" id="IPR019821">
    <property type="entry name" value="Kinesin_motor_CS"/>
</dbReference>
<comment type="caution">
    <text evidence="14">The sequence shown here is derived from an EMBL/GenBank/DDBJ whole genome shotgun (WGS) entry which is preliminary data.</text>
</comment>
<dbReference type="GO" id="GO:0007018">
    <property type="term" value="P:microtubule-based movement"/>
    <property type="evidence" value="ECO:0007669"/>
    <property type="project" value="InterPro"/>
</dbReference>
<evidence type="ECO:0000256" key="1">
    <source>
        <dbReference type="ARBA" id="ARBA00004245"/>
    </source>
</evidence>
<keyword evidence="7" id="KW-0206">Cytoskeleton</keyword>
<evidence type="ECO:0000256" key="8">
    <source>
        <dbReference type="ARBA" id="ARBA00034704"/>
    </source>
</evidence>
<dbReference type="SUPFAM" id="SSF52540">
    <property type="entry name" value="P-loop containing nucleoside triphosphate hydrolases"/>
    <property type="match status" value="1"/>
</dbReference>
<sequence length="926" mass="104427">MSSSADSEKIQVFVRCRGRNAKETSTKSAVVVQVNNDIGNEVVLNPSDELGVSAQLNSKIYQFDKVFGPITDQRAIFQGVASPLFDEFLKGYNCTLLVYGMTSSGKTYTMTGECSTLENEIQSIGDRSGIIPRVLVKLFDVLNDAGQKGDFIVKCSFLELYNEELKDLLAEDSNKKLRIFDQKNEASNSPTTPGNKSSIYIQNLEEVILKNADHGLRTLYKGLKLRQVAATKMNDVSSRSHTIFTITLFKQNHDTGELFRISKMNLVDLAGSENISRSGALYQRAKEAGSINQSLLTLGRVINLLVDKTQQHIPYRESKLTRLLQDSLGGRTKTCLIATISPARINYEETQSTLEYANKAKSIQNKPQIGSSVTKEFLVKELSSELSRVKADLQANRSKEGVFIDHDNYRDLMKDIQEYKTEIEESTRSHDIVRKQNDSLRAQLSAAENLVNDQLTVINTLNSTVEGLHNKIDLQKENEQNLMISSSKFKDIVNKMNQNLLTFKVYENQTKETVLDVIENSFHVMTEKILETIKTSSNNANVDEDLKKIEQSQHEMVSIFQEKIFQAHENAAKSVAITLPQSVSEFGSSFKALEDTLKSLIDDLNASFSNLSRENNEFKSAVNDNLFKNHDDILEAAILETNKKIEMDTNVILNQFVDILRDNNVKQQKLIHDEVNAMMSNIIHAERSHLDSARLKWDNLTRDTINICDSRIEKGRIEHNKEVKNLLTKWKDLSVSVFNSAKSQEDELKDISTIAKTFVNDKNIGSIGKTIRGKFSEINQMNSNLTDTLRSTKAGIESVGEKLGTDVLKTHGTSDIGSTKINEILDEIETEQTQIKKNLLPTGKTPRRVDSMKISSKLNNYNNFNVQKSPPKFHLIGQRFNSTNGEEKENSIGQSKRKASNESTIDNINKFQRVSNESRIPKRRFR</sequence>
<evidence type="ECO:0000256" key="9">
    <source>
        <dbReference type="PROSITE-ProRule" id="PRU00283"/>
    </source>
</evidence>
<dbReference type="SMART" id="SM00129">
    <property type="entry name" value="KISc"/>
    <property type="match status" value="1"/>
</dbReference>
<evidence type="ECO:0000259" key="13">
    <source>
        <dbReference type="PROSITE" id="PS50067"/>
    </source>
</evidence>
<feature type="domain" description="Kinesin motor" evidence="13">
    <location>
        <begin position="9"/>
        <end position="363"/>
    </location>
</feature>
<dbReference type="PRINTS" id="PR00380">
    <property type="entry name" value="KINESINHEAVY"/>
</dbReference>
<dbReference type="PROSITE" id="PS50067">
    <property type="entry name" value="KINESIN_MOTOR_2"/>
    <property type="match status" value="1"/>
</dbReference>
<dbReference type="GO" id="GO:0008017">
    <property type="term" value="F:microtubule binding"/>
    <property type="evidence" value="ECO:0007669"/>
    <property type="project" value="InterPro"/>
</dbReference>
<keyword evidence="3 10" id="KW-0493">Microtubule</keyword>
<dbReference type="InterPro" id="IPR047149">
    <property type="entry name" value="KIF11-like"/>
</dbReference>
<organism evidence="14 15">
    <name type="scientific">Wickerhamomyces mucosus</name>
    <dbReference type="NCBI Taxonomy" id="1378264"/>
    <lineage>
        <taxon>Eukaryota</taxon>
        <taxon>Fungi</taxon>
        <taxon>Dikarya</taxon>
        <taxon>Ascomycota</taxon>
        <taxon>Saccharomycotina</taxon>
        <taxon>Saccharomycetes</taxon>
        <taxon>Phaffomycetales</taxon>
        <taxon>Wickerhamomycetaceae</taxon>
        <taxon>Wickerhamomyces</taxon>
    </lineage>
</organism>
<comment type="subcellular location">
    <subcellularLocation>
        <location evidence="1">Cytoplasm</location>
        <location evidence="1">Cytoskeleton</location>
    </subcellularLocation>
</comment>
<dbReference type="InterPro" id="IPR001752">
    <property type="entry name" value="Kinesin_motor_dom"/>
</dbReference>
<dbReference type="GO" id="GO:0072686">
    <property type="term" value="C:mitotic spindle"/>
    <property type="evidence" value="ECO:0007669"/>
    <property type="project" value="TreeGrafter"/>
</dbReference>
<dbReference type="PROSITE" id="PS00411">
    <property type="entry name" value="KINESIN_MOTOR_1"/>
    <property type="match status" value="1"/>
</dbReference>
<evidence type="ECO:0000256" key="10">
    <source>
        <dbReference type="RuleBase" id="RU000394"/>
    </source>
</evidence>
<evidence type="ECO:0000256" key="5">
    <source>
        <dbReference type="ARBA" id="ARBA00022840"/>
    </source>
</evidence>
<keyword evidence="11" id="KW-0175">Coiled coil</keyword>
<keyword evidence="2" id="KW-0963">Cytoplasm</keyword>
<evidence type="ECO:0000256" key="2">
    <source>
        <dbReference type="ARBA" id="ARBA00022490"/>
    </source>
</evidence>
<comment type="similarity">
    <text evidence="8">Belongs to the TRAFAC class myosin-kinesin ATPase superfamily. Kinesin family. KIN-5/BimC subfamily.</text>
</comment>
<dbReference type="FunFam" id="3.40.850.10:FF:000019">
    <property type="entry name" value="Kinesin-like protein KIN-5D"/>
    <property type="match status" value="1"/>
</dbReference>
<evidence type="ECO:0000256" key="6">
    <source>
        <dbReference type="ARBA" id="ARBA00023175"/>
    </source>
</evidence>
<dbReference type="InterPro" id="IPR036961">
    <property type="entry name" value="Kinesin_motor_dom_sf"/>
</dbReference>
<evidence type="ECO:0000256" key="7">
    <source>
        <dbReference type="ARBA" id="ARBA00023212"/>
    </source>
</evidence>
<name>A0A9P8TEQ0_9ASCO</name>
<keyword evidence="5 9" id="KW-0067">ATP-binding</keyword>
<evidence type="ECO:0000256" key="3">
    <source>
        <dbReference type="ARBA" id="ARBA00022701"/>
    </source>
</evidence>
<dbReference type="GO" id="GO:0008574">
    <property type="term" value="F:plus-end-directed microtubule motor activity"/>
    <property type="evidence" value="ECO:0007669"/>
    <property type="project" value="TreeGrafter"/>
</dbReference>
<evidence type="ECO:0000256" key="4">
    <source>
        <dbReference type="ARBA" id="ARBA00022741"/>
    </source>
</evidence>
<keyword evidence="6 9" id="KW-0505">Motor protein</keyword>
<reference evidence="14" key="2">
    <citation type="submission" date="2021-01" db="EMBL/GenBank/DDBJ databases">
        <authorList>
            <person name="Schikora-Tamarit M.A."/>
        </authorList>
    </citation>
    <scope>NUCLEOTIDE SEQUENCE</scope>
    <source>
        <strain evidence="14">CBS6341</strain>
    </source>
</reference>
<feature type="binding site" evidence="9">
    <location>
        <begin position="100"/>
        <end position="107"/>
    </location>
    <ligand>
        <name>ATP</name>
        <dbReference type="ChEBI" id="CHEBI:30616"/>
    </ligand>
</feature>
<evidence type="ECO:0000313" key="15">
    <source>
        <dbReference type="Proteomes" id="UP000769528"/>
    </source>
</evidence>
<dbReference type="Proteomes" id="UP000769528">
    <property type="component" value="Unassembled WGS sequence"/>
</dbReference>
<dbReference type="EMBL" id="JAEUBF010000734">
    <property type="protein sequence ID" value="KAH3675636.1"/>
    <property type="molecule type" value="Genomic_DNA"/>
</dbReference>
<dbReference type="GO" id="GO:0005634">
    <property type="term" value="C:nucleus"/>
    <property type="evidence" value="ECO:0007669"/>
    <property type="project" value="TreeGrafter"/>
</dbReference>
<keyword evidence="15" id="KW-1185">Reference proteome</keyword>
<accession>A0A9P8TEQ0</accession>
<dbReference type="Gene3D" id="3.40.850.10">
    <property type="entry name" value="Kinesin motor domain"/>
    <property type="match status" value="1"/>
</dbReference>
<evidence type="ECO:0000256" key="12">
    <source>
        <dbReference type="SAM" id="MobiDB-lite"/>
    </source>
</evidence>
<dbReference type="OrthoDB" id="3176171at2759"/>
<proteinExistence type="inferred from homology"/>
<dbReference type="GO" id="GO:0000073">
    <property type="term" value="P:initial mitotic spindle pole body separation"/>
    <property type="evidence" value="ECO:0007669"/>
    <property type="project" value="TreeGrafter"/>
</dbReference>
<evidence type="ECO:0000313" key="14">
    <source>
        <dbReference type="EMBL" id="KAH3675636.1"/>
    </source>
</evidence>
<dbReference type="AlphaFoldDB" id="A0A9P8TEQ0"/>
<feature type="region of interest" description="Disordered" evidence="12">
    <location>
        <begin position="881"/>
        <end position="903"/>
    </location>
</feature>
<protein>
    <recommendedName>
        <fullName evidence="10">Kinesin-like protein</fullName>
    </recommendedName>
</protein>
<evidence type="ECO:0000256" key="11">
    <source>
        <dbReference type="SAM" id="Coils"/>
    </source>
</evidence>
<keyword evidence="4 9" id="KW-0547">Nucleotide-binding</keyword>
<dbReference type="GO" id="GO:0008569">
    <property type="term" value="F:minus-end-directed microtubule motor activity"/>
    <property type="evidence" value="ECO:0007669"/>
    <property type="project" value="TreeGrafter"/>
</dbReference>
<dbReference type="GO" id="GO:0005524">
    <property type="term" value="F:ATP binding"/>
    <property type="evidence" value="ECO:0007669"/>
    <property type="project" value="UniProtKB-UniRule"/>
</dbReference>
<dbReference type="PANTHER" id="PTHR47970:SF12">
    <property type="entry name" value="KINESIN FAMILY MEMBER 11"/>
    <property type="match status" value="1"/>
</dbReference>